<dbReference type="GO" id="GO:0016020">
    <property type="term" value="C:membrane"/>
    <property type="evidence" value="ECO:0007669"/>
    <property type="project" value="InterPro"/>
</dbReference>
<name>A0A356LDI0_9BURK</name>
<dbReference type="AlphaFoldDB" id="A0A356LDI0"/>
<reference evidence="4 5" key="1">
    <citation type="journal article" date="2018" name="Nat. Biotechnol.">
        <title>A standardized bacterial taxonomy based on genome phylogeny substantially revises the tree of life.</title>
        <authorList>
            <person name="Parks D.H."/>
            <person name="Chuvochina M."/>
            <person name="Waite D.W."/>
            <person name="Rinke C."/>
            <person name="Skarshewski A."/>
            <person name="Chaumeil P.A."/>
            <person name="Hugenholtz P."/>
        </authorList>
    </citation>
    <scope>NUCLEOTIDE SEQUENCE [LARGE SCALE GENOMIC DNA]</scope>
    <source>
        <strain evidence="4">UBA10707</strain>
    </source>
</reference>
<feature type="transmembrane region" description="Helical" evidence="2">
    <location>
        <begin position="81"/>
        <end position="100"/>
    </location>
</feature>
<proteinExistence type="predicted"/>
<gene>
    <name evidence="4" type="ORF">DD666_06545</name>
</gene>
<sequence length="322" mass="34104">MKLLHLSHLSLTQVARFVPPTVWFGVSAIFHYLGPSFAVLLFPSIGVLGVAWFRIASAALIFAPITRPWKTLQRADGRTRLLLVGLGICLAVMNTSFYLALDRLPMSLVAAMEFAGTIVVALYGLRSRRNLLALVLAVLGIIILIDVKWSTDLHGLCWAALNATLFVIYITLGHKAAEGGASSGVEYLGAAMAIAFIIVMPIGIIEAMAAFGVPELVVAGIAVGFCSSVVPYVADQMAMSRLPRATFALYLAILPATATLIAAIMLAQIPTPQDLAGIALVMIAIAIHKPPRSVADAGRMGDEIDSNGSAMQPRQEKGDAVG</sequence>
<keyword evidence="2" id="KW-1133">Transmembrane helix</keyword>
<evidence type="ECO:0000256" key="2">
    <source>
        <dbReference type="SAM" id="Phobius"/>
    </source>
</evidence>
<accession>A0A356LDI0</accession>
<feature type="transmembrane region" description="Helical" evidence="2">
    <location>
        <begin position="153"/>
        <end position="172"/>
    </location>
</feature>
<keyword evidence="2" id="KW-0472">Membrane</keyword>
<feature type="domain" description="EamA" evidence="3">
    <location>
        <begin position="155"/>
        <end position="287"/>
    </location>
</feature>
<feature type="region of interest" description="Disordered" evidence="1">
    <location>
        <begin position="294"/>
        <end position="322"/>
    </location>
</feature>
<dbReference type="InterPro" id="IPR000620">
    <property type="entry name" value="EamA_dom"/>
</dbReference>
<comment type="caution">
    <text evidence="4">The sequence shown here is derived from an EMBL/GenBank/DDBJ whole genome shotgun (WGS) entry which is preliminary data.</text>
</comment>
<feature type="transmembrane region" description="Helical" evidence="2">
    <location>
        <begin position="247"/>
        <end position="269"/>
    </location>
</feature>
<feature type="transmembrane region" description="Helical" evidence="2">
    <location>
        <begin position="40"/>
        <end position="61"/>
    </location>
</feature>
<dbReference type="SUPFAM" id="SSF103481">
    <property type="entry name" value="Multidrug resistance efflux transporter EmrE"/>
    <property type="match status" value="2"/>
</dbReference>
<feature type="transmembrane region" description="Helical" evidence="2">
    <location>
        <begin position="131"/>
        <end position="147"/>
    </location>
</feature>
<feature type="transmembrane region" description="Helical" evidence="2">
    <location>
        <begin position="216"/>
        <end position="235"/>
    </location>
</feature>
<evidence type="ECO:0000313" key="4">
    <source>
        <dbReference type="EMBL" id="HBP29056.1"/>
    </source>
</evidence>
<protein>
    <submittedName>
        <fullName evidence="4">EamA family transporter</fullName>
    </submittedName>
</protein>
<feature type="transmembrane region" description="Helical" evidence="2">
    <location>
        <begin position="184"/>
        <end position="204"/>
    </location>
</feature>
<dbReference type="Proteomes" id="UP000264036">
    <property type="component" value="Unassembled WGS sequence"/>
</dbReference>
<feature type="transmembrane region" description="Helical" evidence="2">
    <location>
        <begin position="106"/>
        <end position="124"/>
    </location>
</feature>
<organism evidence="4 5">
    <name type="scientific">Advenella kashmirensis</name>
    <dbReference type="NCBI Taxonomy" id="310575"/>
    <lineage>
        <taxon>Bacteria</taxon>
        <taxon>Pseudomonadati</taxon>
        <taxon>Pseudomonadota</taxon>
        <taxon>Betaproteobacteria</taxon>
        <taxon>Burkholderiales</taxon>
        <taxon>Alcaligenaceae</taxon>
    </lineage>
</organism>
<dbReference type="InterPro" id="IPR037185">
    <property type="entry name" value="EmrE-like"/>
</dbReference>
<dbReference type="Pfam" id="PF00892">
    <property type="entry name" value="EamA"/>
    <property type="match status" value="1"/>
</dbReference>
<evidence type="ECO:0000256" key="1">
    <source>
        <dbReference type="SAM" id="MobiDB-lite"/>
    </source>
</evidence>
<evidence type="ECO:0000259" key="3">
    <source>
        <dbReference type="Pfam" id="PF00892"/>
    </source>
</evidence>
<evidence type="ECO:0000313" key="5">
    <source>
        <dbReference type="Proteomes" id="UP000264036"/>
    </source>
</evidence>
<keyword evidence="2" id="KW-0812">Transmembrane</keyword>
<dbReference type="EMBL" id="DOEK01000013">
    <property type="protein sequence ID" value="HBP29056.1"/>
    <property type="molecule type" value="Genomic_DNA"/>
</dbReference>